<sequence length="51" mass="6022">MKNRTRTFYTAKQKSEMWDRWQRGESMSSIGRHFNRASSSIFPHLAQFGGI</sequence>
<protein>
    <recommendedName>
        <fullName evidence="1">HTH psq-type domain-containing protein</fullName>
    </recommendedName>
</protein>
<dbReference type="EMBL" id="CP143423">
    <property type="protein sequence ID" value="WVX50287.1"/>
    <property type="molecule type" value="Genomic_DNA"/>
</dbReference>
<feature type="domain" description="HTH psq-type" evidence="1">
    <location>
        <begin position="4"/>
        <end position="39"/>
    </location>
</feature>
<name>A0ABZ2BW45_9RHOB</name>
<evidence type="ECO:0000313" key="3">
    <source>
        <dbReference type="Proteomes" id="UP001318682"/>
    </source>
</evidence>
<reference evidence="3" key="2">
    <citation type="submission" date="2024-01" db="EMBL/GenBank/DDBJ databases">
        <title>Roseobacter fucihabitans sp. nov., isolated from the brown alga Fucus spiralis.</title>
        <authorList>
            <person name="Hahnke S."/>
            <person name="Berger M."/>
            <person name="Schlingloff A."/>
            <person name="Athale I."/>
            <person name="Neumann-Schaal M."/>
            <person name="Adenaya A."/>
            <person name="Poehlein A."/>
            <person name="Daniel R."/>
            <person name="Pertersen J."/>
            <person name="Brinkhoff T."/>
        </authorList>
    </citation>
    <scope>NUCLEOTIDE SEQUENCE [LARGE SCALE GENOMIC DNA]</scope>
    <source>
        <strain evidence="3">B14</strain>
    </source>
</reference>
<proteinExistence type="predicted"/>
<evidence type="ECO:0000259" key="1">
    <source>
        <dbReference type="Pfam" id="PF04218"/>
    </source>
</evidence>
<dbReference type="Proteomes" id="UP001318682">
    <property type="component" value="Chromosome"/>
</dbReference>
<dbReference type="Pfam" id="PF04218">
    <property type="entry name" value="CENP-B_N"/>
    <property type="match status" value="1"/>
</dbReference>
<evidence type="ECO:0000313" key="2">
    <source>
        <dbReference type="EMBL" id="WVX50287.1"/>
    </source>
</evidence>
<keyword evidence="3" id="KW-1185">Reference proteome</keyword>
<accession>A0ABZ2BW45</accession>
<gene>
    <name evidence="2" type="ORF">ROLI_033840</name>
</gene>
<organism evidence="2 3">
    <name type="scientific">Roseobacter fucihabitans</name>
    <dbReference type="NCBI Taxonomy" id="1537242"/>
    <lineage>
        <taxon>Bacteria</taxon>
        <taxon>Pseudomonadati</taxon>
        <taxon>Pseudomonadota</taxon>
        <taxon>Alphaproteobacteria</taxon>
        <taxon>Rhodobacterales</taxon>
        <taxon>Roseobacteraceae</taxon>
        <taxon>Roseobacter</taxon>
    </lineage>
</organism>
<reference evidence="2 3" key="1">
    <citation type="submission" date="2015-07" db="EMBL/GenBank/DDBJ databases">
        <authorList>
            <person name="Voget S."/>
            <person name="Dogs M."/>
            <person name="Brinkhoff T.H."/>
            <person name="Daniel R."/>
        </authorList>
    </citation>
    <scope>NUCLEOTIDE SEQUENCE [LARGE SCALE GENOMIC DNA]</scope>
    <source>
        <strain evidence="2 3">B14</strain>
    </source>
</reference>
<dbReference type="InterPro" id="IPR007889">
    <property type="entry name" value="HTH_Psq"/>
</dbReference>